<dbReference type="GO" id="GO:0046872">
    <property type="term" value="F:metal ion binding"/>
    <property type="evidence" value="ECO:0007669"/>
    <property type="project" value="UniProtKB-KW"/>
</dbReference>
<evidence type="ECO:0000256" key="4">
    <source>
        <dbReference type="SAM" id="SignalP"/>
    </source>
</evidence>
<feature type="binding site" evidence="3">
    <location>
        <position position="217"/>
    </location>
    <ligand>
        <name>Fe cation</name>
        <dbReference type="ChEBI" id="CHEBI:24875"/>
    </ligand>
</feature>
<dbReference type="KEGG" id="spsw:Sps_04571"/>
<dbReference type="GO" id="GO:0030288">
    <property type="term" value="C:outer membrane-bounded periplasmic space"/>
    <property type="evidence" value="ECO:0007669"/>
    <property type="project" value="TreeGrafter"/>
</dbReference>
<dbReference type="PANTHER" id="PTHR30006">
    <property type="entry name" value="THIAMINE-BINDING PERIPLASMIC PROTEIN-RELATED"/>
    <property type="match status" value="1"/>
</dbReference>
<reference evidence="5 6" key="1">
    <citation type="submission" date="2016-03" db="EMBL/GenBank/DDBJ databases">
        <title>Complete genome sequence of Shewanella psychrophila WP2, a deep sea bacterium isolated from west Pacific sediment.</title>
        <authorList>
            <person name="Xu G."/>
            <person name="Jian H."/>
        </authorList>
    </citation>
    <scope>NUCLEOTIDE SEQUENCE [LARGE SCALE GENOMIC DNA]</scope>
    <source>
        <strain evidence="5 6">WP2</strain>
    </source>
</reference>
<dbReference type="CDD" id="cd13542">
    <property type="entry name" value="PBP2_FutA1_ilke"/>
    <property type="match status" value="1"/>
</dbReference>
<evidence type="ECO:0000256" key="2">
    <source>
        <dbReference type="ARBA" id="ARBA00022729"/>
    </source>
</evidence>
<dbReference type="Proteomes" id="UP000189545">
    <property type="component" value="Chromosome"/>
</dbReference>
<dbReference type="AlphaFoldDB" id="A0A1S6HVQ3"/>
<dbReference type="STRING" id="225848.Sps_04571"/>
<keyword evidence="6" id="KW-1185">Reference proteome</keyword>
<dbReference type="PANTHER" id="PTHR30006:SF15">
    <property type="entry name" value="IRON-UTILIZATION PERIPLASMIC PROTEIN"/>
    <property type="match status" value="1"/>
</dbReference>
<evidence type="ECO:0000313" key="5">
    <source>
        <dbReference type="EMBL" id="AQS39656.1"/>
    </source>
</evidence>
<keyword evidence="2 4" id="KW-0732">Signal</keyword>
<dbReference type="PIRSF" id="PIRSF002825">
    <property type="entry name" value="CfbpA"/>
    <property type="match status" value="1"/>
</dbReference>
<dbReference type="RefSeq" id="WP_077754519.1">
    <property type="nucleotide sequence ID" value="NZ_CP014782.1"/>
</dbReference>
<feature type="signal peptide" evidence="4">
    <location>
        <begin position="1"/>
        <end position="21"/>
    </location>
</feature>
<dbReference type="Pfam" id="PF13343">
    <property type="entry name" value="SBP_bac_6"/>
    <property type="match status" value="1"/>
</dbReference>
<sequence length="335" mass="37548">MKIARSMAILGLVCFASVANAAEKLTVYSYRQAFLVEPILANFTKETGIDVDVVFSKKGIAERMMREGRLSPADIVLTSDFSRLMELVDKDLVIPVDSEALKTNIPAKYRSPQDNWYALTMRVRNIYSSKDRLGKLDINYEDLADPKYKGKICTRSGKHPYNISLVASMIAHHGEAEAKTWLEGWKANLARKPQGNDRAQVKAVKEGLCDIAIGNSYYLGKMLQDPKQVPWAEAVEINFPNQDNRGSHINVSGMALAKHSKHQDNAIKLMEYLSSTAAQKDYAEINMEYPVKADVKPSDLVASWGEFKADELPIFKLAEYHNAAVKLLDEVKFDL</sequence>
<dbReference type="SUPFAM" id="SSF53850">
    <property type="entry name" value="Periplasmic binding protein-like II"/>
    <property type="match status" value="1"/>
</dbReference>
<keyword evidence="3" id="KW-0408">Iron</keyword>
<organism evidence="5 6">
    <name type="scientific">Shewanella psychrophila</name>
    <dbReference type="NCBI Taxonomy" id="225848"/>
    <lineage>
        <taxon>Bacteria</taxon>
        <taxon>Pseudomonadati</taxon>
        <taxon>Pseudomonadota</taxon>
        <taxon>Gammaproteobacteria</taxon>
        <taxon>Alteromonadales</taxon>
        <taxon>Shewanellaceae</taxon>
        <taxon>Shewanella</taxon>
    </lineage>
</organism>
<evidence type="ECO:0000313" key="6">
    <source>
        <dbReference type="Proteomes" id="UP000189545"/>
    </source>
</evidence>
<comment type="similarity">
    <text evidence="1">Belongs to the bacterial solute-binding protein 1 family.</text>
</comment>
<evidence type="ECO:0000256" key="1">
    <source>
        <dbReference type="ARBA" id="ARBA00008520"/>
    </source>
</evidence>
<feature type="binding site" evidence="3">
    <location>
        <position position="218"/>
    </location>
    <ligand>
        <name>Fe cation</name>
        <dbReference type="ChEBI" id="CHEBI:24875"/>
    </ligand>
</feature>
<evidence type="ECO:0000256" key="3">
    <source>
        <dbReference type="PIRSR" id="PIRSR002825-1"/>
    </source>
</evidence>
<dbReference type="Gene3D" id="3.40.190.10">
    <property type="entry name" value="Periplasmic binding protein-like II"/>
    <property type="match status" value="2"/>
</dbReference>
<dbReference type="OrthoDB" id="9769567at2"/>
<accession>A0A1S6HVQ3</accession>
<dbReference type="EMBL" id="CP014782">
    <property type="protein sequence ID" value="AQS39656.1"/>
    <property type="molecule type" value="Genomic_DNA"/>
</dbReference>
<protein>
    <submittedName>
        <fullName evidence="5">ABC-type Fe3+ transport system, periplasmic component</fullName>
    </submittedName>
</protein>
<feature type="chain" id="PRO_5012955563" evidence="4">
    <location>
        <begin position="22"/>
        <end position="335"/>
    </location>
</feature>
<gene>
    <name evidence="5" type="ORF">Sps_04571</name>
</gene>
<dbReference type="InterPro" id="IPR026045">
    <property type="entry name" value="Ferric-bd"/>
</dbReference>
<proteinExistence type="inferred from homology"/>
<keyword evidence="3" id="KW-0479">Metal-binding</keyword>
<name>A0A1S6HVQ3_9GAMM</name>